<dbReference type="InterPro" id="IPR054170">
    <property type="entry name" value="RlmL_1st"/>
</dbReference>
<evidence type="ECO:0000313" key="5">
    <source>
        <dbReference type="EMBL" id="MCJ8501746.1"/>
    </source>
</evidence>
<dbReference type="Gene3D" id="3.30.2130.30">
    <property type="match status" value="1"/>
</dbReference>
<dbReference type="Gene3D" id="3.40.50.150">
    <property type="entry name" value="Vaccinia Virus protein VP39"/>
    <property type="match status" value="1"/>
</dbReference>
<comment type="caution">
    <text evidence="5">The sequence shown here is derived from an EMBL/GenBank/DDBJ whole genome shotgun (WGS) entry which is preliminary data.</text>
</comment>
<dbReference type="RefSeq" id="WP_246910816.1">
    <property type="nucleotide sequence ID" value="NZ_JALJRB010000017.1"/>
</dbReference>
<evidence type="ECO:0000259" key="4">
    <source>
        <dbReference type="Pfam" id="PF22020"/>
    </source>
</evidence>
<feature type="domain" description="RlmL ferredoxin-like" evidence="4">
    <location>
        <begin position="20"/>
        <end position="76"/>
    </location>
</feature>
<dbReference type="Pfam" id="PF22020">
    <property type="entry name" value="RlmL_1st"/>
    <property type="match status" value="1"/>
</dbReference>
<dbReference type="SUPFAM" id="SSF53335">
    <property type="entry name" value="S-adenosyl-L-methionine-dependent methyltransferases"/>
    <property type="match status" value="1"/>
</dbReference>
<evidence type="ECO:0000259" key="3">
    <source>
        <dbReference type="Pfam" id="PF01170"/>
    </source>
</evidence>
<dbReference type="AlphaFoldDB" id="A0AA41R6D1"/>
<dbReference type="PROSITE" id="PS00092">
    <property type="entry name" value="N6_MTASE"/>
    <property type="match status" value="1"/>
</dbReference>
<dbReference type="GO" id="GO:0008990">
    <property type="term" value="F:rRNA (guanine-N2-)-methyltransferase activity"/>
    <property type="evidence" value="ECO:0007669"/>
    <property type="project" value="TreeGrafter"/>
</dbReference>
<dbReference type="InterPro" id="IPR000241">
    <property type="entry name" value="RlmKL-like_Mtase"/>
</dbReference>
<dbReference type="InterPro" id="IPR029063">
    <property type="entry name" value="SAM-dependent_MTases_sf"/>
</dbReference>
<feature type="domain" description="Ribosomal RNA large subunit methyltransferase K/L-like methyltransferase" evidence="3">
    <location>
        <begin position="177"/>
        <end position="369"/>
    </location>
</feature>
<evidence type="ECO:0000256" key="2">
    <source>
        <dbReference type="ARBA" id="ARBA00022679"/>
    </source>
</evidence>
<keyword evidence="1" id="KW-0489">Methyltransferase</keyword>
<accession>A0AA41R6D1</accession>
<evidence type="ECO:0000256" key="1">
    <source>
        <dbReference type="ARBA" id="ARBA00022603"/>
    </source>
</evidence>
<evidence type="ECO:0008006" key="7">
    <source>
        <dbReference type="Google" id="ProtNLM"/>
    </source>
</evidence>
<organism evidence="5 6">
    <name type="scientific">Desulfatitalea alkaliphila</name>
    <dbReference type="NCBI Taxonomy" id="2929485"/>
    <lineage>
        <taxon>Bacteria</taxon>
        <taxon>Pseudomonadati</taxon>
        <taxon>Thermodesulfobacteriota</taxon>
        <taxon>Desulfobacteria</taxon>
        <taxon>Desulfobacterales</taxon>
        <taxon>Desulfosarcinaceae</taxon>
        <taxon>Desulfatitalea</taxon>
    </lineage>
</organism>
<dbReference type="PANTHER" id="PTHR47313">
    <property type="entry name" value="RIBOSOMAL RNA LARGE SUBUNIT METHYLTRANSFERASE K/L"/>
    <property type="match status" value="1"/>
</dbReference>
<gene>
    <name evidence="5" type="ORF">MRX98_14275</name>
</gene>
<dbReference type="Pfam" id="PF01170">
    <property type="entry name" value="UPF0020"/>
    <property type="match status" value="1"/>
</dbReference>
<proteinExistence type="predicted"/>
<dbReference type="GO" id="GO:0003676">
    <property type="term" value="F:nucleic acid binding"/>
    <property type="evidence" value="ECO:0007669"/>
    <property type="project" value="InterPro"/>
</dbReference>
<dbReference type="Proteomes" id="UP001165427">
    <property type="component" value="Unassembled WGS sequence"/>
</dbReference>
<sequence length="396" mass="42897">MAAVRLDKQIKRHVIAPRHQMLAVTAPGAEKVCAAELAALSDTIRVEGETAGGVAFSGRLIDLYRANLHLRTAVRIWLRVTAFKATNFRQLEKQCAAVAWEHYLPSGCVPQCKAVARGSRLYHTGALAQRAAAAVASRWQAQAVPLSGGSGQTLLIRLEDDRATVSLDSSGEHLYRRGLKTHGARAPLRENLAAAVLRMAGYDPGRPLLDPMCGAGTFSLEAALMAKKVAPGSRRSFAFMQWPAFQPSRWRHLLKMAAMQQRVLSQPLILASDLDETACRQLSACVAANGLADAVRVACRDFFGMVPEVSAGPGAIPGLVVLNPPYGRRLSPAADPLAYYRRLLSKLQRDFRGWDVALLAPDGLLESALPYLLQPFPLVHGGLSLQLLVGRMEDTT</sequence>
<dbReference type="PANTHER" id="PTHR47313:SF1">
    <property type="entry name" value="RIBOSOMAL RNA LARGE SUBUNIT METHYLTRANSFERASE K_L"/>
    <property type="match status" value="1"/>
</dbReference>
<dbReference type="EMBL" id="JALJRB010000017">
    <property type="protein sequence ID" value="MCJ8501746.1"/>
    <property type="molecule type" value="Genomic_DNA"/>
</dbReference>
<dbReference type="GO" id="GO:0070043">
    <property type="term" value="F:rRNA (guanine-N7-)-methyltransferase activity"/>
    <property type="evidence" value="ECO:0007669"/>
    <property type="project" value="TreeGrafter"/>
</dbReference>
<protein>
    <recommendedName>
        <fullName evidence="7">N6-adenine-specific DNA methylase</fullName>
    </recommendedName>
</protein>
<keyword evidence="2" id="KW-0808">Transferase</keyword>
<evidence type="ECO:0000313" key="6">
    <source>
        <dbReference type="Proteomes" id="UP001165427"/>
    </source>
</evidence>
<keyword evidence="6" id="KW-1185">Reference proteome</keyword>
<name>A0AA41R6D1_9BACT</name>
<dbReference type="CDD" id="cd11715">
    <property type="entry name" value="THUMP_AdoMetMT"/>
    <property type="match status" value="1"/>
</dbReference>
<dbReference type="InterPro" id="IPR002052">
    <property type="entry name" value="DNA_methylase_N6_adenine_CS"/>
</dbReference>
<reference evidence="5" key="1">
    <citation type="submission" date="2022-04" db="EMBL/GenBank/DDBJ databases">
        <title>Desulfatitalea alkaliphila sp. nov., a novel anaerobic sulfate-reducing bacterium isolated from terrestrial mud volcano, Taman Peninsula, Russia.</title>
        <authorList>
            <person name="Khomyakova M.A."/>
            <person name="Merkel A.Y."/>
            <person name="Slobodkin A.I."/>
        </authorList>
    </citation>
    <scope>NUCLEOTIDE SEQUENCE</scope>
    <source>
        <strain evidence="5">M08but</strain>
    </source>
</reference>